<keyword evidence="1" id="KW-0472">Membrane</keyword>
<proteinExistence type="predicted"/>
<feature type="transmembrane region" description="Helical" evidence="1">
    <location>
        <begin position="34"/>
        <end position="55"/>
    </location>
</feature>
<reference evidence="2" key="2">
    <citation type="journal article" date="2015" name="Data Brief">
        <title>Shoot transcriptome of the giant reed, Arundo donax.</title>
        <authorList>
            <person name="Barrero R.A."/>
            <person name="Guerrero F.D."/>
            <person name="Moolhuijzen P."/>
            <person name="Goolsby J.A."/>
            <person name="Tidwell J."/>
            <person name="Bellgard S.E."/>
            <person name="Bellgard M.I."/>
        </authorList>
    </citation>
    <scope>NUCLEOTIDE SEQUENCE</scope>
    <source>
        <tissue evidence="2">Shoot tissue taken approximately 20 cm above the soil surface</tissue>
    </source>
</reference>
<dbReference type="EMBL" id="GBRH01223336">
    <property type="protein sequence ID" value="JAD74559.1"/>
    <property type="molecule type" value="Transcribed_RNA"/>
</dbReference>
<name>A0A0A9CE18_ARUDO</name>
<reference evidence="2" key="1">
    <citation type="submission" date="2014-09" db="EMBL/GenBank/DDBJ databases">
        <authorList>
            <person name="Magalhaes I.L.F."/>
            <person name="Oliveira U."/>
            <person name="Santos F.R."/>
            <person name="Vidigal T.H.D.A."/>
            <person name="Brescovit A.D."/>
            <person name="Santos A.J."/>
        </authorList>
    </citation>
    <scope>NUCLEOTIDE SEQUENCE</scope>
    <source>
        <tissue evidence="2">Shoot tissue taken approximately 20 cm above the soil surface</tissue>
    </source>
</reference>
<protein>
    <submittedName>
        <fullName evidence="2">Uncharacterized protein</fullName>
    </submittedName>
</protein>
<sequence>MLLTCSAESSRKATWVVGNPYRENAVHHQNFSSFFFSFAPGVLWTSVAAAFLSALR</sequence>
<evidence type="ECO:0000256" key="1">
    <source>
        <dbReference type="SAM" id="Phobius"/>
    </source>
</evidence>
<keyword evidence="1" id="KW-1133">Transmembrane helix</keyword>
<organism evidence="2">
    <name type="scientific">Arundo donax</name>
    <name type="common">Giant reed</name>
    <name type="synonym">Donax arundinaceus</name>
    <dbReference type="NCBI Taxonomy" id="35708"/>
    <lineage>
        <taxon>Eukaryota</taxon>
        <taxon>Viridiplantae</taxon>
        <taxon>Streptophyta</taxon>
        <taxon>Embryophyta</taxon>
        <taxon>Tracheophyta</taxon>
        <taxon>Spermatophyta</taxon>
        <taxon>Magnoliopsida</taxon>
        <taxon>Liliopsida</taxon>
        <taxon>Poales</taxon>
        <taxon>Poaceae</taxon>
        <taxon>PACMAD clade</taxon>
        <taxon>Arundinoideae</taxon>
        <taxon>Arundineae</taxon>
        <taxon>Arundo</taxon>
    </lineage>
</organism>
<accession>A0A0A9CE18</accession>
<keyword evidence="1" id="KW-0812">Transmembrane</keyword>
<evidence type="ECO:0000313" key="2">
    <source>
        <dbReference type="EMBL" id="JAD74559.1"/>
    </source>
</evidence>
<dbReference type="AlphaFoldDB" id="A0A0A9CE18"/>